<feature type="transmembrane region" description="Helical" evidence="6">
    <location>
        <begin position="192"/>
        <end position="214"/>
    </location>
</feature>
<reference evidence="7" key="1">
    <citation type="journal article" date="2020" name="Stud. Mycol.">
        <title>101 Dothideomycetes genomes: a test case for predicting lifestyles and emergence of pathogens.</title>
        <authorList>
            <person name="Haridas S."/>
            <person name="Albert R."/>
            <person name="Binder M."/>
            <person name="Bloem J."/>
            <person name="Labutti K."/>
            <person name="Salamov A."/>
            <person name="Andreopoulos B."/>
            <person name="Baker S."/>
            <person name="Barry K."/>
            <person name="Bills G."/>
            <person name="Bluhm B."/>
            <person name="Cannon C."/>
            <person name="Castanera R."/>
            <person name="Culley D."/>
            <person name="Daum C."/>
            <person name="Ezra D."/>
            <person name="Gonzalez J."/>
            <person name="Henrissat B."/>
            <person name="Kuo A."/>
            <person name="Liang C."/>
            <person name="Lipzen A."/>
            <person name="Lutzoni F."/>
            <person name="Magnuson J."/>
            <person name="Mondo S."/>
            <person name="Nolan M."/>
            <person name="Ohm R."/>
            <person name="Pangilinan J."/>
            <person name="Park H.-J."/>
            <person name="Ramirez L."/>
            <person name="Alfaro M."/>
            <person name="Sun H."/>
            <person name="Tritt A."/>
            <person name="Yoshinaga Y."/>
            <person name="Zwiers L.-H."/>
            <person name="Turgeon B."/>
            <person name="Goodwin S."/>
            <person name="Spatafora J."/>
            <person name="Crous P."/>
            <person name="Grigoriev I."/>
        </authorList>
    </citation>
    <scope>NUCLEOTIDE SEQUENCE</scope>
    <source>
        <strain evidence="7">CBS 379.55</strain>
    </source>
</reference>
<evidence type="ECO:0000256" key="5">
    <source>
        <dbReference type="ARBA" id="ARBA00023136"/>
    </source>
</evidence>
<feature type="transmembrane region" description="Helical" evidence="6">
    <location>
        <begin position="76"/>
        <end position="93"/>
    </location>
</feature>
<protein>
    <recommendedName>
        <fullName evidence="9">Integral membrane protein</fullName>
    </recommendedName>
</protein>
<keyword evidence="5 6" id="KW-0472">Membrane</keyword>
<dbReference type="Pfam" id="PF25129">
    <property type="entry name" value="Pyr4-TMTC"/>
    <property type="match status" value="1"/>
</dbReference>
<dbReference type="PANTHER" id="PTHR42038:SF2">
    <property type="entry name" value="TERPENE CYCLASE AUSL"/>
    <property type="match status" value="1"/>
</dbReference>
<proteinExistence type="inferred from homology"/>
<feature type="transmembrane region" description="Helical" evidence="6">
    <location>
        <begin position="220"/>
        <end position="247"/>
    </location>
</feature>
<evidence type="ECO:0000256" key="2">
    <source>
        <dbReference type="ARBA" id="ARBA00006757"/>
    </source>
</evidence>
<evidence type="ECO:0008006" key="9">
    <source>
        <dbReference type="Google" id="ProtNLM"/>
    </source>
</evidence>
<dbReference type="InterPro" id="IPR039020">
    <property type="entry name" value="PaxB-like"/>
</dbReference>
<comment type="similarity">
    <text evidence="2">Belongs to the paxB family.</text>
</comment>
<accession>A0A6A6JU64</accession>
<evidence type="ECO:0000256" key="1">
    <source>
        <dbReference type="ARBA" id="ARBA00004141"/>
    </source>
</evidence>
<evidence type="ECO:0000256" key="4">
    <source>
        <dbReference type="ARBA" id="ARBA00022989"/>
    </source>
</evidence>
<evidence type="ECO:0000256" key="3">
    <source>
        <dbReference type="ARBA" id="ARBA00022692"/>
    </source>
</evidence>
<name>A0A6A6JU64_WESOR</name>
<keyword evidence="4 6" id="KW-1133">Transmembrane helix</keyword>
<organism evidence="7 8">
    <name type="scientific">Westerdykella ornata</name>
    <dbReference type="NCBI Taxonomy" id="318751"/>
    <lineage>
        <taxon>Eukaryota</taxon>
        <taxon>Fungi</taxon>
        <taxon>Dikarya</taxon>
        <taxon>Ascomycota</taxon>
        <taxon>Pezizomycotina</taxon>
        <taxon>Dothideomycetes</taxon>
        <taxon>Pleosporomycetidae</taxon>
        <taxon>Pleosporales</taxon>
        <taxon>Sporormiaceae</taxon>
        <taxon>Westerdykella</taxon>
    </lineage>
</organism>
<evidence type="ECO:0000313" key="7">
    <source>
        <dbReference type="EMBL" id="KAF2278579.1"/>
    </source>
</evidence>
<dbReference type="EMBL" id="ML986487">
    <property type="protein sequence ID" value="KAF2278579.1"/>
    <property type="molecule type" value="Genomic_DNA"/>
</dbReference>
<feature type="transmembrane region" description="Helical" evidence="6">
    <location>
        <begin position="113"/>
        <end position="133"/>
    </location>
</feature>
<feature type="transmembrane region" description="Helical" evidence="6">
    <location>
        <begin position="48"/>
        <end position="70"/>
    </location>
</feature>
<keyword evidence="3 6" id="KW-0812">Transmembrane</keyword>
<feature type="transmembrane region" description="Helical" evidence="6">
    <location>
        <begin position="158"/>
        <end position="180"/>
    </location>
</feature>
<dbReference type="PANTHER" id="PTHR42038">
    <property type="match status" value="1"/>
</dbReference>
<evidence type="ECO:0000256" key="6">
    <source>
        <dbReference type="SAM" id="Phobius"/>
    </source>
</evidence>
<gene>
    <name evidence="7" type="ORF">EI97DRAFT_430856</name>
</gene>
<dbReference type="Proteomes" id="UP000800097">
    <property type="component" value="Unassembled WGS sequence"/>
</dbReference>
<sequence length="269" mass="29826">MGSNDIPPPHVPSSYHAVSTALLFLGALGYTSAYLLMTLQSLRDRTYAMPLFSLALNLSWEIVFACYVAESLPEKSAFTVWMILDVGLVYAVVKHGAREWEASPLVARNIGKILGICVLWCCTMLWAFSKWWIQSYAPAHLVQGKIYLGVNGIDTTELGWWTALAAQVVLSVMSLAQIVVRGSSRGASWAIWITRFLGSVLGYLVYYGYCWWVWPEAHAYFVHPVAVVGSVTWALADIGFAVVMLVVKAQEDAGGDEREGGKRQGRKRR</sequence>
<feature type="transmembrane region" description="Helical" evidence="6">
    <location>
        <begin position="15"/>
        <end position="36"/>
    </location>
</feature>
<dbReference type="GO" id="GO:0016020">
    <property type="term" value="C:membrane"/>
    <property type="evidence" value="ECO:0007669"/>
    <property type="project" value="UniProtKB-SubCell"/>
</dbReference>
<dbReference type="OrthoDB" id="5294024at2759"/>
<evidence type="ECO:0000313" key="8">
    <source>
        <dbReference type="Proteomes" id="UP000800097"/>
    </source>
</evidence>
<dbReference type="RefSeq" id="XP_033656118.1">
    <property type="nucleotide sequence ID" value="XM_033797793.1"/>
</dbReference>
<keyword evidence="8" id="KW-1185">Reference proteome</keyword>
<dbReference type="GO" id="GO:0016829">
    <property type="term" value="F:lyase activity"/>
    <property type="evidence" value="ECO:0007669"/>
    <property type="project" value="InterPro"/>
</dbReference>
<dbReference type="AlphaFoldDB" id="A0A6A6JU64"/>
<comment type="subcellular location">
    <subcellularLocation>
        <location evidence="1">Membrane</location>
        <topology evidence="1">Multi-pass membrane protein</topology>
    </subcellularLocation>
</comment>
<dbReference type="GeneID" id="54550968"/>